<dbReference type="AlphaFoldDB" id="A0A372KKU7"/>
<feature type="compositionally biased region" description="Polar residues" evidence="1">
    <location>
        <begin position="335"/>
        <end position="346"/>
    </location>
</feature>
<evidence type="ECO:0000256" key="1">
    <source>
        <dbReference type="SAM" id="MobiDB-lite"/>
    </source>
</evidence>
<name>A0A372KKU7_9STRE</name>
<keyword evidence="2" id="KW-1133">Transmembrane helix</keyword>
<reference evidence="6 8" key="2">
    <citation type="submission" date="2018-08" db="EMBL/GenBank/DDBJ databases">
        <title>Draft genome of Streptococcus sp. nov. Z1.</title>
        <authorList>
            <person name="Tian Z."/>
        </authorList>
    </citation>
    <scope>NUCLEOTIDE SEQUENCE [LARGE SCALE GENOMIC DNA]</scope>
    <source>
        <strain evidence="6">Z1</strain>
        <strain evidence="8">Z1(2018)</strain>
    </source>
</reference>
<evidence type="ECO:0000313" key="6">
    <source>
        <dbReference type="EMBL" id="RFU52900.1"/>
    </source>
</evidence>
<dbReference type="Proteomes" id="UP000264056">
    <property type="component" value="Unassembled WGS sequence"/>
</dbReference>
<feature type="domain" description="Peptidase M56" evidence="3">
    <location>
        <begin position="15"/>
        <end position="295"/>
    </location>
</feature>
<feature type="transmembrane region" description="Helical" evidence="2">
    <location>
        <begin position="100"/>
        <end position="122"/>
    </location>
</feature>
<dbReference type="EMBL" id="QVQY01000022">
    <property type="protein sequence ID" value="RFU50571.1"/>
    <property type="molecule type" value="Genomic_DNA"/>
</dbReference>
<reference evidence="5 9" key="1">
    <citation type="submission" date="2018-08" db="EMBL/GenBank/DDBJ databases">
        <title>Draft genome of Streptococcus sp .nov. Z2.</title>
        <authorList>
            <person name="Tian Z."/>
        </authorList>
    </citation>
    <scope>NUCLEOTIDE SEQUENCE [LARGE SCALE GENOMIC DNA]</scope>
    <source>
        <strain evidence="5 9">Z2</strain>
    </source>
</reference>
<feature type="compositionally biased region" description="Polar residues" evidence="1">
    <location>
        <begin position="377"/>
        <end position="407"/>
    </location>
</feature>
<accession>A0A346NEC8</accession>
<dbReference type="PANTHER" id="PTHR34978">
    <property type="entry name" value="POSSIBLE SENSOR-TRANSDUCER PROTEIN BLAR"/>
    <property type="match status" value="1"/>
</dbReference>
<evidence type="ECO:0000313" key="9">
    <source>
        <dbReference type="Proteomes" id="UP000264056"/>
    </source>
</evidence>
<organism evidence="6 8">
    <name type="scientific">Streptococcus chenjunshii</name>
    <dbReference type="NCBI Taxonomy" id="2173853"/>
    <lineage>
        <taxon>Bacteria</taxon>
        <taxon>Bacillati</taxon>
        <taxon>Bacillota</taxon>
        <taxon>Bacilli</taxon>
        <taxon>Lactobacillales</taxon>
        <taxon>Streptococcaceae</taxon>
        <taxon>Streptococcus</taxon>
    </lineage>
</organism>
<evidence type="ECO:0000313" key="8">
    <source>
        <dbReference type="Proteomes" id="UP000262901"/>
    </source>
</evidence>
<dbReference type="EMBL" id="CP031733">
    <property type="protein sequence ID" value="AXQ79373.1"/>
    <property type="molecule type" value="Genomic_DNA"/>
</dbReference>
<feature type="region of interest" description="Disordered" evidence="1">
    <location>
        <begin position="335"/>
        <end position="424"/>
    </location>
</feature>
<keyword evidence="2" id="KW-0812">Transmembrane</keyword>
<dbReference type="EMBL" id="QVQZ01000016">
    <property type="protein sequence ID" value="RFU52900.1"/>
    <property type="molecule type" value="Genomic_DNA"/>
</dbReference>
<evidence type="ECO:0000313" key="5">
    <source>
        <dbReference type="EMBL" id="RFU50571.1"/>
    </source>
</evidence>
<evidence type="ECO:0000259" key="3">
    <source>
        <dbReference type="Pfam" id="PF05569"/>
    </source>
</evidence>
<sequence length="424" mass="47607">MKAMTELLFSLTVTVLLTSLFIIILSALLLLLKTKVSAKTVYRLWLLILVSLLIPLRPHFGQGIVEVQFQSWAASSASASSNVAAAAQDISIWDKFQQFYWLYLLLAVWLLGFLIVLGRQFLAYYRFRAMLKHWGQTVTDKRIQKRLEISKTALGISRPINVLLCPVIKSPMLTGFYRPVILLPAAHYTDEELDLIFEHELVHYKHHDLYTNLFIVTILALHWFNPLVHFACREMQEAAEAYCDETVLGYHGTGYRFYYSETILSMIDRSSKNFGMLTSCFYSNKFNLRRRILTIMENGKSLAFLSPFLILLLSFSLLGSGSVFALAGQNLSGTDSQIAKPSVSKNVNEEKEEPVSTGQPAEEPAPAPASASDSANDQETALTDEAQTNQILSSAGTETQQPDGVSRSSDEDDDRDDDFDDDDD</sequence>
<gene>
    <name evidence="4" type="ORF">DDV21_009940</name>
    <name evidence="5" type="ORF">DDV22_07875</name>
    <name evidence="6" type="ORF">DDV23_07230</name>
</gene>
<keyword evidence="9" id="KW-1185">Reference proteome</keyword>
<evidence type="ECO:0000313" key="4">
    <source>
        <dbReference type="EMBL" id="AXQ79373.1"/>
    </source>
</evidence>
<dbReference type="Proteomes" id="UP000262901">
    <property type="component" value="Unassembled WGS sequence"/>
</dbReference>
<protein>
    <recommendedName>
        <fullName evidence="3">Peptidase M56 domain-containing protein</fullName>
    </recommendedName>
</protein>
<dbReference type="PANTHER" id="PTHR34978:SF3">
    <property type="entry name" value="SLR0241 PROTEIN"/>
    <property type="match status" value="1"/>
</dbReference>
<dbReference type="InterPro" id="IPR008756">
    <property type="entry name" value="Peptidase_M56"/>
</dbReference>
<evidence type="ECO:0000313" key="7">
    <source>
        <dbReference type="Proteomes" id="UP000246115"/>
    </source>
</evidence>
<feature type="compositionally biased region" description="Acidic residues" evidence="1">
    <location>
        <begin position="410"/>
        <end position="424"/>
    </location>
</feature>
<dbReference type="CDD" id="cd07341">
    <property type="entry name" value="M56_BlaR1_MecR1_like"/>
    <property type="match status" value="1"/>
</dbReference>
<dbReference type="Pfam" id="PF05569">
    <property type="entry name" value="Peptidase_M56"/>
    <property type="match status" value="1"/>
</dbReference>
<keyword evidence="2" id="KW-0472">Membrane</keyword>
<proteinExistence type="predicted"/>
<dbReference type="InterPro" id="IPR052173">
    <property type="entry name" value="Beta-lactam_resp_regulator"/>
</dbReference>
<dbReference type="KEGG" id="schj:DDV21_009940"/>
<evidence type="ECO:0000256" key="2">
    <source>
        <dbReference type="SAM" id="Phobius"/>
    </source>
</evidence>
<feature type="compositionally biased region" description="Low complexity" evidence="1">
    <location>
        <begin position="360"/>
        <end position="375"/>
    </location>
</feature>
<dbReference type="Proteomes" id="UP000246115">
    <property type="component" value="Chromosome"/>
</dbReference>
<accession>A0A372KKU7</accession>
<feature type="transmembrane region" description="Helical" evidence="2">
    <location>
        <begin position="302"/>
        <end position="327"/>
    </location>
</feature>
<reference evidence="4" key="4">
    <citation type="journal article" date="2019" name="Int. J. Syst. Evol. Microbiol.">
        <title>Streptococcus chenjunshii sp. nov. isolated from feces of Tibetan antelopes.</title>
        <authorList>
            <person name="Tian Z."/>
            <person name="Lu S."/>
            <person name="Jin D."/>
            <person name="Yang J."/>
            <person name="Pu J."/>
            <person name="Lai X.H."/>
            <person name="Bai X.N."/>
            <person name="Wu X.M."/>
            <person name="Li J."/>
            <person name="Wang S."/>
            <person name="Xu J."/>
        </authorList>
    </citation>
    <scope>NUCLEOTIDE SEQUENCE</scope>
    <source>
        <strain evidence="4">Z15</strain>
    </source>
</reference>
<feature type="transmembrane region" description="Helical" evidence="2">
    <location>
        <begin position="44"/>
        <end position="60"/>
    </location>
</feature>
<reference evidence="7" key="3">
    <citation type="submission" date="2018-08" db="EMBL/GenBank/DDBJ databases">
        <title>Streptococcus chenjunshii sp. nov., isolated from stools sample of the Tibetan antelope in the Qinghai-Tibet plateau, China.</title>
        <authorList>
            <person name="Tian Z."/>
        </authorList>
    </citation>
    <scope>NUCLEOTIDE SEQUENCE [LARGE SCALE GENOMIC DNA]</scope>
    <source>
        <strain evidence="7">Z15</strain>
    </source>
</reference>
<feature type="transmembrane region" description="Helical" evidence="2">
    <location>
        <begin position="6"/>
        <end position="32"/>
    </location>
</feature>